<evidence type="ECO:0000313" key="8">
    <source>
        <dbReference type="EMBL" id="CAI5450619.1"/>
    </source>
</evidence>
<dbReference type="EMBL" id="CANHGI010000005">
    <property type="protein sequence ID" value="CAI5450619.1"/>
    <property type="molecule type" value="Genomic_DNA"/>
</dbReference>
<feature type="transmembrane region" description="Helical" evidence="6">
    <location>
        <begin position="12"/>
        <end position="31"/>
    </location>
</feature>
<comment type="caution">
    <text evidence="8">The sequence shown here is derived from an EMBL/GenBank/DDBJ whole genome shotgun (WGS) entry which is preliminary data.</text>
</comment>
<keyword evidence="5 6" id="KW-0472">Membrane</keyword>
<evidence type="ECO:0000256" key="6">
    <source>
        <dbReference type="SAM" id="Phobius"/>
    </source>
</evidence>
<evidence type="ECO:0000256" key="4">
    <source>
        <dbReference type="ARBA" id="ARBA00022989"/>
    </source>
</evidence>
<dbReference type="OrthoDB" id="5782260at2759"/>
<protein>
    <recommendedName>
        <fullName evidence="7">G-protein coupled receptors family 1 profile domain-containing protein</fullName>
    </recommendedName>
</protein>
<name>A0A9P1IT69_9PELO</name>
<evidence type="ECO:0000256" key="3">
    <source>
        <dbReference type="ARBA" id="ARBA00022692"/>
    </source>
</evidence>
<feature type="domain" description="G-protein coupled receptors family 1 profile" evidence="7">
    <location>
        <begin position="22"/>
        <end position="123"/>
    </location>
</feature>
<sequence>MDGFINYFRAYHSIASLYGCALNALLVYVVLTKSPKSIKSYGVLVINFSITDFLICIFNLIIMQRIIICGDGVAYISIGPCSLHSARFCFISFVLILHFYTHSFWLLLISFSYRYYVMIKSEPKMWKTQLLVCIFYLPSLFRNINIHTQNVPEESAKKMVMAYYPSYDVSQLTVTAVATVWDFTALYCCIHVVGVSVPIAFAIVTLRGKILKKLSAAGQTTSQRSKQLQLQFLKALTFQACIPVFYLWGGLCFMIQQWNIINNALPQYFCFCFFILVPILNPMSSFIFITPYRNFFISNLKRKFTTTSTKISVAHSSDFIT</sequence>
<feature type="transmembrane region" description="Helical" evidence="6">
    <location>
        <begin position="43"/>
        <end position="68"/>
    </location>
</feature>
<dbReference type="InterPro" id="IPR050920">
    <property type="entry name" value="Nematode_rcpt-like_delta"/>
</dbReference>
<dbReference type="GO" id="GO:0016020">
    <property type="term" value="C:membrane"/>
    <property type="evidence" value="ECO:0007669"/>
    <property type="project" value="UniProtKB-SubCell"/>
</dbReference>
<dbReference type="PANTHER" id="PTHR22945">
    <property type="entry name" value="SERPENTINE RECEPTOR, CLASS D DELTA"/>
    <property type="match status" value="1"/>
</dbReference>
<dbReference type="Gene3D" id="1.20.1070.10">
    <property type="entry name" value="Rhodopsin 7-helix transmembrane proteins"/>
    <property type="match status" value="1"/>
</dbReference>
<dbReference type="Pfam" id="PF10317">
    <property type="entry name" value="7TM_GPCR_Srd"/>
    <property type="match status" value="1"/>
</dbReference>
<dbReference type="SUPFAM" id="SSF81321">
    <property type="entry name" value="Family A G protein-coupled receptor-like"/>
    <property type="match status" value="1"/>
</dbReference>
<feature type="transmembrane region" description="Helical" evidence="6">
    <location>
        <begin position="184"/>
        <end position="206"/>
    </location>
</feature>
<accession>A0A9P1IT69</accession>
<reference evidence="8" key="1">
    <citation type="submission" date="2022-11" db="EMBL/GenBank/DDBJ databases">
        <authorList>
            <person name="Kikuchi T."/>
        </authorList>
    </citation>
    <scope>NUCLEOTIDE SEQUENCE</scope>
    <source>
        <strain evidence="8">PS1010</strain>
    </source>
</reference>
<keyword evidence="4 6" id="KW-1133">Transmembrane helix</keyword>
<dbReference type="InterPro" id="IPR017452">
    <property type="entry name" value="GPCR_Rhodpsn_7TM"/>
</dbReference>
<dbReference type="PROSITE" id="PS50262">
    <property type="entry name" value="G_PROTEIN_RECEP_F1_2"/>
    <property type="match status" value="1"/>
</dbReference>
<proteinExistence type="inferred from homology"/>
<keyword evidence="3 6" id="KW-0812">Transmembrane</keyword>
<evidence type="ECO:0000256" key="1">
    <source>
        <dbReference type="ARBA" id="ARBA00004141"/>
    </source>
</evidence>
<dbReference type="Proteomes" id="UP001152747">
    <property type="component" value="Unassembled WGS sequence"/>
</dbReference>
<organism evidence="8 9">
    <name type="scientific">Caenorhabditis angaria</name>
    <dbReference type="NCBI Taxonomy" id="860376"/>
    <lineage>
        <taxon>Eukaryota</taxon>
        <taxon>Metazoa</taxon>
        <taxon>Ecdysozoa</taxon>
        <taxon>Nematoda</taxon>
        <taxon>Chromadorea</taxon>
        <taxon>Rhabditida</taxon>
        <taxon>Rhabditina</taxon>
        <taxon>Rhabditomorpha</taxon>
        <taxon>Rhabditoidea</taxon>
        <taxon>Rhabditidae</taxon>
        <taxon>Peloderinae</taxon>
        <taxon>Caenorhabditis</taxon>
    </lineage>
</organism>
<evidence type="ECO:0000256" key="2">
    <source>
        <dbReference type="ARBA" id="ARBA00009166"/>
    </source>
</evidence>
<comment type="similarity">
    <text evidence="2">Belongs to the nematode receptor-like protein srd family.</text>
</comment>
<gene>
    <name evidence="8" type="ORF">CAMP_LOCUS13256</name>
</gene>
<dbReference type="AlphaFoldDB" id="A0A9P1IT69"/>
<evidence type="ECO:0000256" key="5">
    <source>
        <dbReference type="ARBA" id="ARBA00023136"/>
    </source>
</evidence>
<keyword evidence="9" id="KW-1185">Reference proteome</keyword>
<evidence type="ECO:0000313" key="9">
    <source>
        <dbReference type="Proteomes" id="UP001152747"/>
    </source>
</evidence>
<feature type="transmembrane region" description="Helical" evidence="6">
    <location>
        <begin position="88"/>
        <end position="113"/>
    </location>
</feature>
<evidence type="ECO:0000259" key="7">
    <source>
        <dbReference type="PROSITE" id="PS50262"/>
    </source>
</evidence>
<feature type="transmembrane region" description="Helical" evidence="6">
    <location>
        <begin position="268"/>
        <end position="292"/>
    </location>
</feature>
<dbReference type="InterPro" id="IPR019421">
    <property type="entry name" value="7TM_GPCR_serpentine_rcpt_Srd"/>
</dbReference>
<comment type="subcellular location">
    <subcellularLocation>
        <location evidence="1">Membrane</location>
        <topology evidence="1">Multi-pass membrane protein</topology>
    </subcellularLocation>
</comment>
<feature type="transmembrane region" description="Helical" evidence="6">
    <location>
        <begin position="232"/>
        <end position="256"/>
    </location>
</feature>
<dbReference type="PANTHER" id="PTHR22945:SF40">
    <property type="entry name" value="SERPENTINE RECEPTOR, CLASS D (DELTA)-RELATED"/>
    <property type="match status" value="1"/>
</dbReference>